<evidence type="ECO:0000313" key="3">
    <source>
        <dbReference type="EMBL" id="MBL0003101.1"/>
    </source>
</evidence>
<dbReference type="Proteomes" id="UP000886632">
    <property type="component" value="Unassembled WGS sequence"/>
</dbReference>
<keyword evidence="3" id="KW-0540">Nuclease</keyword>
<evidence type="ECO:0000313" key="4">
    <source>
        <dbReference type="Proteomes" id="UP000886632"/>
    </source>
</evidence>
<dbReference type="AlphaFoldDB" id="A0A9D7T7Q3"/>
<dbReference type="InterPro" id="IPR001584">
    <property type="entry name" value="Integrase_cat-core"/>
</dbReference>
<evidence type="ECO:0000256" key="1">
    <source>
        <dbReference type="SAM" id="MobiDB-lite"/>
    </source>
</evidence>
<proteinExistence type="predicted"/>
<feature type="domain" description="Integrase catalytic" evidence="2">
    <location>
        <begin position="527"/>
        <end position="778"/>
    </location>
</feature>
<comment type="caution">
    <text evidence="3">The sequence shown here is derived from an EMBL/GenBank/DDBJ whole genome shotgun (WGS) entry which is preliminary data.</text>
</comment>
<reference evidence="3" key="1">
    <citation type="submission" date="2020-10" db="EMBL/GenBank/DDBJ databases">
        <title>Connecting structure to function with the recovery of over 1000 high-quality activated sludge metagenome-assembled genomes encoding full-length rRNA genes using long-read sequencing.</title>
        <authorList>
            <person name="Singleton C.M."/>
            <person name="Petriglieri F."/>
            <person name="Kristensen J.M."/>
            <person name="Kirkegaard R.H."/>
            <person name="Michaelsen T.Y."/>
            <person name="Andersen M.H."/>
            <person name="Karst S.M."/>
            <person name="Dueholm M.S."/>
            <person name="Nielsen P.H."/>
            <person name="Albertsen M."/>
        </authorList>
    </citation>
    <scope>NUCLEOTIDE SEQUENCE</scope>
    <source>
        <strain evidence="3">Ribe_18-Q3-R11-54_MAXAC.001</strain>
    </source>
</reference>
<dbReference type="Gene3D" id="3.30.420.10">
    <property type="entry name" value="Ribonuclease H-like superfamily/Ribonuclease H"/>
    <property type="match status" value="1"/>
</dbReference>
<evidence type="ECO:0000259" key="2">
    <source>
        <dbReference type="PROSITE" id="PS50994"/>
    </source>
</evidence>
<feature type="region of interest" description="Disordered" evidence="1">
    <location>
        <begin position="969"/>
        <end position="997"/>
    </location>
</feature>
<organism evidence="3 4">
    <name type="scientific">Candidatus Phosphoribacter hodrii</name>
    <dbReference type="NCBI Taxonomy" id="2953743"/>
    <lineage>
        <taxon>Bacteria</taxon>
        <taxon>Bacillati</taxon>
        <taxon>Actinomycetota</taxon>
        <taxon>Actinomycetes</taxon>
        <taxon>Micrococcales</taxon>
        <taxon>Dermatophilaceae</taxon>
        <taxon>Candidatus Phosphoribacter</taxon>
    </lineage>
</organism>
<accession>A0A9D7T7Q3</accession>
<dbReference type="NCBIfam" id="NF033179">
    <property type="entry name" value="TnsA_like_Actin"/>
    <property type="match status" value="1"/>
</dbReference>
<dbReference type="InterPro" id="IPR036397">
    <property type="entry name" value="RNaseH_sf"/>
</dbReference>
<dbReference type="GO" id="GO:0004519">
    <property type="term" value="F:endonuclease activity"/>
    <property type="evidence" value="ECO:0007669"/>
    <property type="project" value="UniProtKB-KW"/>
</dbReference>
<sequence length="997" mass="112142">MDESISHARKGPAPVVLCPDLDTEWLFDVGADLAVWPWPERPDVAQLRRTRTPKVKAGSGHIPVYAYSVTTRNHLHLESGLEHDLVRELDRRPDVTWLVAQPCRLRLPAKRRGRRLEHTPDLLSRHDDGTVRLWDARPAPRQDEDFRLKVRLTAEACAEVGWSHEVFAGWSRIRRVNLMWIHGFRRPMPWYPGSLRLLHEYLEGQGTVADVLELDAGGGHVVSAMWHGIWSGQIDCNLELPITQATPLVLREAEAVTGDPVSKAVELFVGARVLMTYGPAVVVELGRHGVTVKDSIGENHFVRADQLAVTGLGDEGLDAVHLSLQPWWSSLTPAIRAEILLKLEVVLEILTAYRDGHPLMARDGEPFYPFGEGFGVSLTKRIEAMARQLTFEYSVDRMRVRRVLAGEVVKNSVSANTIRGWIKAFKRDGLRGLVDGRKTRGRQGFEVIDPRFVRIVDEELAGFDGTRSKVSLVEIERRVLVRLKQEGIDDIHLPQRITQQYLSMRFAALGHTTKQHKSATLRRNSGRSNYPATHPGHFAVDVTRCDNLVWDDVYERVYSVEIITIISIPSRVVVACRVVPQSANSLEIALALYDAIRPFSMVVDETTIDDFRWCGIPASLDFGDNPVTAHASRVRTTREVTGRHVKPGIMVISLRADNGSIFLSESLRALLLDWGVDLMPSRPGRPVDNNIVERWHDSLQAAYQSFRNGAGFKGRAVHERGRFVGWVGFEPLGSWRELQQHLHRHIAIAYHRNRHGGVKIPGVEDGNFTPLERHDMLHAITGRLLVPQHPDLIYSLLPEKWLTPGNGGVAFRGLTYDGDILDEIRGVRPGTYRAQDAKVPFHYDPRDRTRLWHRSRHDDRIYGLQWRDAHLVEAPLTDVVVHRARQLIKERGGNRVVARRNVTREIIAAITELSTAPTDEEWRSKLIRAGMRHDQALIDHAEADAARQLIDTEANGAPAMPTPLPTVALTGDAVTGGDEPPPIDFDSAFPDYDSEAI</sequence>
<dbReference type="GO" id="GO:0003676">
    <property type="term" value="F:nucleic acid binding"/>
    <property type="evidence" value="ECO:0007669"/>
    <property type="project" value="InterPro"/>
</dbReference>
<protein>
    <submittedName>
        <fullName evidence="3">TnsA-like heteromeric transposase endonuclease subunit</fullName>
    </submittedName>
</protein>
<gene>
    <name evidence="3" type="ORF">IPP00_03635</name>
</gene>
<dbReference type="InterPro" id="IPR048000">
    <property type="entry name" value="TnsA-like"/>
</dbReference>
<dbReference type="InterPro" id="IPR012337">
    <property type="entry name" value="RNaseH-like_sf"/>
</dbReference>
<dbReference type="EMBL" id="JADKGK010000009">
    <property type="protein sequence ID" value="MBL0003101.1"/>
    <property type="molecule type" value="Genomic_DNA"/>
</dbReference>
<keyword evidence="3" id="KW-0378">Hydrolase</keyword>
<name>A0A9D7T7Q3_9MICO</name>
<dbReference type="SUPFAM" id="SSF53098">
    <property type="entry name" value="Ribonuclease H-like"/>
    <property type="match status" value="1"/>
</dbReference>
<dbReference type="PROSITE" id="PS50994">
    <property type="entry name" value="INTEGRASE"/>
    <property type="match status" value="1"/>
</dbReference>
<dbReference type="GO" id="GO:0015074">
    <property type="term" value="P:DNA integration"/>
    <property type="evidence" value="ECO:0007669"/>
    <property type="project" value="InterPro"/>
</dbReference>
<keyword evidence="3" id="KW-0255">Endonuclease</keyword>